<dbReference type="NCBIfam" id="TIGR01145">
    <property type="entry name" value="ATP_synt_delta"/>
    <property type="match status" value="1"/>
</dbReference>
<protein>
    <recommendedName>
        <fullName evidence="8">ATP synthase subunit delta</fullName>
    </recommendedName>
    <alternativeName>
        <fullName evidence="8">ATP synthase F(1) sector subunit delta</fullName>
    </alternativeName>
    <alternativeName>
        <fullName evidence="8">F-type ATPase subunit delta</fullName>
        <shortName evidence="8">F-ATPase subunit delta</shortName>
    </alternativeName>
</protein>
<keyword evidence="10" id="KW-1185">Reference proteome</keyword>
<keyword evidence="6 8" id="KW-0139">CF(1)</keyword>
<dbReference type="EMBL" id="OCST01000003">
    <property type="protein sequence ID" value="SOE65323.1"/>
    <property type="molecule type" value="Genomic_DNA"/>
</dbReference>
<evidence type="ECO:0000256" key="2">
    <source>
        <dbReference type="ARBA" id="ARBA00022448"/>
    </source>
</evidence>
<evidence type="ECO:0000256" key="5">
    <source>
        <dbReference type="ARBA" id="ARBA00023136"/>
    </source>
</evidence>
<dbReference type="AlphaFoldDB" id="A0A2C8ZK80"/>
<evidence type="ECO:0000256" key="8">
    <source>
        <dbReference type="HAMAP-Rule" id="MF_01416"/>
    </source>
</evidence>
<evidence type="ECO:0000256" key="1">
    <source>
        <dbReference type="ARBA" id="ARBA00004370"/>
    </source>
</evidence>
<dbReference type="InterPro" id="IPR000711">
    <property type="entry name" value="ATPase_OSCP/dsu"/>
</dbReference>
<evidence type="ECO:0000256" key="4">
    <source>
        <dbReference type="ARBA" id="ARBA00023065"/>
    </source>
</evidence>
<evidence type="ECO:0000313" key="9">
    <source>
        <dbReference type="EMBL" id="SOE65323.1"/>
    </source>
</evidence>
<keyword evidence="5 8" id="KW-0472">Membrane</keyword>
<dbReference type="PRINTS" id="PR00125">
    <property type="entry name" value="ATPASEDELTA"/>
</dbReference>
<dbReference type="GO" id="GO:0045259">
    <property type="term" value="C:proton-transporting ATP synthase complex"/>
    <property type="evidence" value="ECO:0007669"/>
    <property type="project" value="UniProtKB-KW"/>
</dbReference>
<evidence type="ECO:0000256" key="3">
    <source>
        <dbReference type="ARBA" id="ARBA00022781"/>
    </source>
</evidence>
<organism evidence="9 10">
    <name type="scientific">Salinibacterium xinjiangense</name>
    <dbReference type="NCBI Taxonomy" id="386302"/>
    <lineage>
        <taxon>Bacteria</taxon>
        <taxon>Bacillati</taxon>
        <taxon>Actinomycetota</taxon>
        <taxon>Actinomycetes</taxon>
        <taxon>Micrococcales</taxon>
        <taxon>Microbacteriaceae</taxon>
        <taxon>Salinibacterium</taxon>
    </lineage>
</organism>
<comment type="function">
    <text evidence="8">F(1)F(0) ATP synthase produces ATP from ADP in the presence of a proton or sodium gradient. F-type ATPases consist of two structural domains, F(1) containing the extramembraneous catalytic core and F(0) containing the membrane proton channel, linked together by a central stalk and a peripheral stalk. During catalysis, ATP synthesis in the catalytic domain of F(1) is coupled via a rotary mechanism of the central stalk subunits to proton translocation.</text>
</comment>
<accession>A0A2C8ZK80</accession>
<comment type="subcellular location">
    <subcellularLocation>
        <location evidence="8">Cell membrane</location>
        <topology evidence="8">Peripheral membrane protein</topology>
    </subcellularLocation>
    <subcellularLocation>
        <location evidence="1">Membrane</location>
    </subcellularLocation>
</comment>
<dbReference type="NCBIfam" id="NF009967">
    <property type="entry name" value="PRK13430.1"/>
    <property type="match status" value="1"/>
</dbReference>
<dbReference type="PROSITE" id="PS00389">
    <property type="entry name" value="ATPASE_DELTA"/>
    <property type="match status" value="1"/>
</dbReference>
<evidence type="ECO:0000256" key="7">
    <source>
        <dbReference type="ARBA" id="ARBA00023310"/>
    </source>
</evidence>
<keyword evidence="2 8" id="KW-0813">Transport</keyword>
<keyword evidence="7 8" id="KW-0066">ATP synthesis</keyword>
<dbReference type="OrthoDB" id="5242917at2"/>
<dbReference type="RefSeq" id="WP_097060647.1">
    <property type="nucleotide sequence ID" value="NZ_BMLC01000001.1"/>
</dbReference>
<evidence type="ECO:0000313" key="10">
    <source>
        <dbReference type="Proteomes" id="UP000219440"/>
    </source>
</evidence>
<comment type="similarity">
    <text evidence="8">Belongs to the ATPase delta chain family.</text>
</comment>
<dbReference type="GO" id="GO:0046933">
    <property type="term" value="F:proton-transporting ATP synthase activity, rotational mechanism"/>
    <property type="evidence" value="ECO:0007669"/>
    <property type="project" value="UniProtKB-UniRule"/>
</dbReference>
<keyword evidence="8" id="KW-1003">Cell membrane</keyword>
<reference evidence="9 10" key="1">
    <citation type="submission" date="2017-09" db="EMBL/GenBank/DDBJ databases">
        <authorList>
            <person name="Ehlers B."/>
            <person name="Leendertz F.H."/>
        </authorList>
    </citation>
    <scope>NUCLEOTIDE SEQUENCE [LARGE SCALE GENOMIC DNA]</scope>
    <source>
        <strain evidence="9 10">CGMCC 1.05381</strain>
    </source>
</reference>
<name>A0A2C8ZK80_9MICO</name>
<dbReference type="PANTHER" id="PTHR11910">
    <property type="entry name" value="ATP SYNTHASE DELTA CHAIN"/>
    <property type="match status" value="1"/>
</dbReference>
<dbReference type="Proteomes" id="UP000219440">
    <property type="component" value="Unassembled WGS sequence"/>
</dbReference>
<dbReference type="Pfam" id="PF00213">
    <property type="entry name" value="OSCP"/>
    <property type="match status" value="1"/>
</dbReference>
<sequence length="264" mass="26984">MGSATRVALADARTALGSLDITDALEAGQQLFSAGRVVGDSAQLRSVLADPSVAATEKTAVIDSLFSSFGTPARALLSGLVASRWSTQDQLLAGIEEIGIRAVARSAPSGLSIESELFAFGAAVSSDAELELAVGSKLGSNSAKAALVGALLKDKSSEQSLAILNHLVQQPRGRRIGGLIRTAASIVADQAGLAVATITSAAPISAAQVDRLRVGLSKSYGRDLEVNLVVDPSIVGGIRVQVGDDVIDGSVSTRINELRLKLAS</sequence>
<proteinExistence type="inferred from homology"/>
<comment type="function">
    <text evidence="8">This protein is part of the stalk that links CF(0) to CF(1). It either transmits conformational changes from CF(0) to CF(1) or is implicated in proton conduction.</text>
</comment>
<gene>
    <name evidence="8" type="primary">atpH</name>
    <name evidence="9" type="ORF">SAMN06296378_1539</name>
</gene>
<keyword evidence="4 8" id="KW-0406">Ion transport</keyword>
<keyword evidence="3 8" id="KW-0375">Hydrogen ion transport</keyword>
<dbReference type="GO" id="GO:0005886">
    <property type="term" value="C:plasma membrane"/>
    <property type="evidence" value="ECO:0007669"/>
    <property type="project" value="UniProtKB-SubCell"/>
</dbReference>
<dbReference type="InterPro" id="IPR020781">
    <property type="entry name" value="ATPase_OSCP/d_CS"/>
</dbReference>
<dbReference type="HAMAP" id="MF_01416">
    <property type="entry name" value="ATP_synth_delta_bact"/>
    <property type="match status" value="1"/>
</dbReference>
<evidence type="ECO:0000256" key="6">
    <source>
        <dbReference type="ARBA" id="ARBA00023196"/>
    </source>
</evidence>